<evidence type="ECO:0000313" key="2">
    <source>
        <dbReference type="Proteomes" id="UP001430172"/>
    </source>
</evidence>
<dbReference type="EMBL" id="JAFDVD010000007">
    <property type="protein sequence ID" value="MBM6400004.1"/>
    <property type="molecule type" value="Genomic_DNA"/>
</dbReference>
<comment type="caution">
    <text evidence="1">The sequence shown here is derived from an EMBL/GenBank/DDBJ whole genome shotgun (WGS) entry which is preliminary data.</text>
</comment>
<dbReference type="InterPro" id="IPR011989">
    <property type="entry name" value="ARM-like"/>
</dbReference>
<dbReference type="Gene3D" id="1.25.10.10">
    <property type="entry name" value="Leucine-rich Repeat Variant"/>
    <property type="match status" value="1"/>
</dbReference>
<dbReference type="InterPro" id="IPR004155">
    <property type="entry name" value="PBS_lyase_HEAT"/>
</dbReference>
<dbReference type="InterPro" id="IPR016024">
    <property type="entry name" value="ARM-type_fold"/>
</dbReference>
<gene>
    <name evidence="1" type="ORF">JQN70_06385</name>
</gene>
<name>A0ABS2CJG6_9MICO</name>
<dbReference type="Pfam" id="PF13646">
    <property type="entry name" value="HEAT_2"/>
    <property type="match status" value="1"/>
</dbReference>
<dbReference type="SMART" id="SM00567">
    <property type="entry name" value="EZ_HEAT"/>
    <property type="match status" value="2"/>
</dbReference>
<protein>
    <submittedName>
        <fullName evidence="1">HEAT repeat domain-containing protein</fullName>
    </submittedName>
</protein>
<keyword evidence="2" id="KW-1185">Reference proteome</keyword>
<dbReference type="SUPFAM" id="SSF48371">
    <property type="entry name" value="ARM repeat"/>
    <property type="match status" value="1"/>
</dbReference>
<reference evidence="1" key="1">
    <citation type="submission" date="2021-02" db="EMBL/GenBank/DDBJ databases">
        <title>Phycicoccus sp. MQZ13P-5T, whole genome shotgun sequence.</title>
        <authorList>
            <person name="Tuo L."/>
        </authorList>
    </citation>
    <scope>NUCLEOTIDE SEQUENCE</scope>
    <source>
        <strain evidence="1">MQZ13P-5</strain>
    </source>
</reference>
<accession>A0ABS2CJG6</accession>
<sequence>MPTDHTPLDHRSDAALGRLARATRPDVASESLAVLARRDAPTLPALGRELVVGHADDRVRARAAVALGRIPGRATQEALETALATDSPDVLRRVVGALGRVGDASALASLDRLRLDPTTPVGRDLRMARTLLSYRHGLEVSLVEPVDTTKYSAARGRTIDWARGGRMPKRTIVASAERELPGLALSQASVHPYVCSGHPGALALDAGLRGQAPDTVLGAPRLLGALLRERVCSERYSLDAYLLADQRDGGRVWLVRPDGTLVHSGRTSVDGPVVSFVVDESRAPYGSPVRVTGGYDTGTGRLTVDEALVASPSTHAVRATPPALRPVG</sequence>
<evidence type="ECO:0000313" key="1">
    <source>
        <dbReference type="EMBL" id="MBM6400004.1"/>
    </source>
</evidence>
<proteinExistence type="predicted"/>
<organism evidence="1 2">
    <name type="scientific">Phycicoccus sonneratiae</name>
    <dbReference type="NCBI Taxonomy" id="2807628"/>
    <lineage>
        <taxon>Bacteria</taxon>
        <taxon>Bacillati</taxon>
        <taxon>Actinomycetota</taxon>
        <taxon>Actinomycetes</taxon>
        <taxon>Micrococcales</taxon>
        <taxon>Intrasporangiaceae</taxon>
        <taxon>Phycicoccus</taxon>
    </lineage>
</organism>
<dbReference type="Proteomes" id="UP001430172">
    <property type="component" value="Unassembled WGS sequence"/>
</dbReference>
<dbReference type="RefSeq" id="WP_204130484.1">
    <property type="nucleotide sequence ID" value="NZ_JAFDVD010000007.1"/>
</dbReference>